<evidence type="ECO:0000313" key="4">
    <source>
        <dbReference type="Proteomes" id="UP000298390"/>
    </source>
</evidence>
<accession>A0A4Y9YRA6</accession>
<dbReference type="AlphaFoldDB" id="A0A4Y9YRA6"/>
<feature type="domain" description="Zn(2)-C6 fungal-type" evidence="2">
    <location>
        <begin position="32"/>
        <end position="61"/>
    </location>
</feature>
<feature type="region of interest" description="Disordered" evidence="1">
    <location>
        <begin position="1"/>
        <end position="26"/>
    </location>
</feature>
<dbReference type="InterPro" id="IPR001138">
    <property type="entry name" value="Zn2Cys6_DnaBD"/>
</dbReference>
<dbReference type="InterPro" id="IPR014752">
    <property type="entry name" value="Arrestin-like_C"/>
</dbReference>
<dbReference type="GO" id="GO:0008270">
    <property type="term" value="F:zinc ion binding"/>
    <property type="evidence" value="ECO:0007669"/>
    <property type="project" value="InterPro"/>
</dbReference>
<dbReference type="InterPro" id="IPR036864">
    <property type="entry name" value="Zn2-C6_fun-type_DNA-bd_sf"/>
</dbReference>
<dbReference type="Gene3D" id="2.60.40.640">
    <property type="match status" value="1"/>
</dbReference>
<evidence type="ECO:0000256" key="1">
    <source>
        <dbReference type="SAM" id="MobiDB-lite"/>
    </source>
</evidence>
<name>A0A4Y9YRA6_9APHY</name>
<dbReference type="Gene3D" id="4.10.240.10">
    <property type="entry name" value="Zn(2)-C6 fungal-type DNA-binding domain"/>
    <property type="match status" value="1"/>
</dbReference>
<dbReference type="PROSITE" id="PS00463">
    <property type="entry name" value="ZN2_CY6_FUNGAL_1"/>
    <property type="match status" value="1"/>
</dbReference>
<dbReference type="SMART" id="SM00066">
    <property type="entry name" value="GAL4"/>
    <property type="match status" value="1"/>
</dbReference>
<dbReference type="PROSITE" id="PS50048">
    <property type="entry name" value="ZN2_CY6_FUNGAL_2"/>
    <property type="match status" value="1"/>
</dbReference>
<evidence type="ECO:0000313" key="3">
    <source>
        <dbReference type="EMBL" id="TFY64248.1"/>
    </source>
</evidence>
<dbReference type="Pfam" id="PF00172">
    <property type="entry name" value="Zn_clus"/>
    <property type="match status" value="1"/>
</dbReference>
<dbReference type="Proteomes" id="UP000298390">
    <property type="component" value="Unassembled WGS sequence"/>
</dbReference>
<organism evidence="3 4">
    <name type="scientific">Rhodofomes roseus</name>
    <dbReference type="NCBI Taxonomy" id="34475"/>
    <lineage>
        <taxon>Eukaryota</taxon>
        <taxon>Fungi</taxon>
        <taxon>Dikarya</taxon>
        <taxon>Basidiomycota</taxon>
        <taxon>Agaricomycotina</taxon>
        <taxon>Agaricomycetes</taxon>
        <taxon>Polyporales</taxon>
        <taxon>Rhodofomes</taxon>
    </lineage>
</organism>
<dbReference type="GO" id="GO:0000981">
    <property type="term" value="F:DNA-binding transcription factor activity, RNA polymerase II-specific"/>
    <property type="evidence" value="ECO:0007669"/>
    <property type="project" value="InterPro"/>
</dbReference>
<gene>
    <name evidence="3" type="ORF">EVJ58_g2738</name>
</gene>
<proteinExistence type="predicted"/>
<comment type="caution">
    <text evidence="3">The sequence shown here is derived from an EMBL/GenBank/DDBJ whole genome shotgun (WGS) entry which is preliminary data.</text>
</comment>
<dbReference type="EMBL" id="SEKV01000104">
    <property type="protein sequence ID" value="TFY64248.1"/>
    <property type="molecule type" value="Genomic_DNA"/>
</dbReference>
<dbReference type="SUPFAM" id="SSF57701">
    <property type="entry name" value="Zn2/Cys6 DNA-binding domain"/>
    <property type="match status" value="1"/>
</dbReference>
<sequence length="512" mass="55013">MSEREQSQSGNRSDDSEGGSYSPRTPRRTPMACQFCRGRKMKCDGRPICANCNKRGIACAYVPVCRMAIDRDASQCPPEYTDTGGERAEPVKYTAQLENGTGKAWLWLTVESRAKSPKQRPLFANADTVRGTVEIVYGQAGKPKELSITVGASLTAVGQEEERLLCISKTLWSGKDPSAPKLAAGRSNWPFSITLPDEIPLPSSGRSKASSLTCPLPPSFSEKGGPAYIEYQLVATVRRGLFKSNQTLVCPLVYLPVTRAEPPARLRMAAYRDGTALVGPDGDPEGWKVGPSAKVTGTLFDARQVDVEYTLAVARPLSYARGSPIPLSLTVASDDEQALDLLSSPASMNLYLVRSRVLGQHAMSEDAGARSDQVFQERVGTAYFWPSDAGSPSGGKRALWGELLVKPDSKPSFVCPGFSLRITDANRITQYALALLPPEAAGFVPKIHTNEPLVAQKIAVTTAGAPGVSVPSHAPPGYTYPEEADYTNALGYLENGNQRFLHHGTGGTFAIG</sequence>
<dbReference type="STRING" id="34475.A0A4Y9YRA6"/>
<protein>
    <recommendedName>
        <fullName evidence="2">Zn(2)-C6 fungal-type domain-containing protein</fullName>
    </recommendedName>
</protein>
<evidence type="ECO:0000259" key="2">
    <source>
        <dbReference type="PROSITE" id="PS50048"/>
    </source>
</evidence>
<reference evidence="3 4" key="1">
    <citation type="submission" date="2019-01" db="EMBL/GenBank/DDBJ databases">
        <title>Genome sequencing of the rare red list fungi Fomitopsis rosea.</title>
        <authorList>
            <person name="Buettner E."/>
            <person name="Kellner H."/>
        </authorList>
    </citation>
    <scope>NUCLEOTIDE SEQUENCE [LARGE SCALE GENOMIC DNA]</scope>
    <source>
        <strain evidence="3 4">DSM 105464</strain>
    </source>
</reference>
<dbReference type="CDD" id="cd00067">
    <property type="entry name" value="GAL4"/>
    <property type="match status" value="1"/>
</dbReference>